<keyword evidence="1" id="KW-1133">Transmembrane helix</keyword>
<evidence type="ECO:0000256" key="1">
    <source>
        <dbReference type="SAM" id="Phobius"/>
    </source>
</evidence>
<protein>
    <submittedName>
        <fullName evidence="2">Uncharacterized protein</fullName>
    </submittedName>
</protein>
<dbReference type="EMBL" id="CP062789">
    <property type="protein sequence ID" value="QOK22081.1"/>
    <property type="molecule type" value="Genomic_DNA"/>
</dbReference>
<feature type="transmembrane region" description="Helical" evidence="1">
    <location>
        <begin position="110"/>
        <end position="131"/>
    </location>
</feature>
<reference evidence="2 3" key="1">
    <citation type="submission" date="2020-10" db="EMBL/GenBank/DDBJ databases">
        <title>Janibacter indicus TT2 genome sequence.</title>
        <authorList>
            <person name="Lee K."/>
            <person name="Ganzorig M."/>
        </authorList>
    </citation>
    <scope>NUCLEOTIDE SEQUENCE [LARGE SCALE GENOMIC DNA]</scope>
    <source>
        <strain evidence="2 3">TT2</strain>
    </source>
</reference>
<evidence type="ECO:0000313" key="3">
    <source>
        <dbReference type="Proteomes" id="UP000593998"/>
    </source>
</evidence>
<keyword evidence="1" id="KW-0472">Membrane</keyword>
<sequence>MTSGGMLQGQIIIHVTGAMTAAEVQARIDGARVDLSLPATAVPVAAGRHEVEVEGLQGFVTPFGETRMTVDVPAGGRVDIYYALPRTTLSAGRLGTSPQARSWGADWRNIAITFGGTLLLCCLCGGGVALWEALRG</sequence>
<dbReference type="AlphaFoldDB" id="A0A7L9IXF8"/>
<dbReference type="Proteomes" id="UP000593998">
    <property type="component" value="Chromosome"/>
</dbReference>
<keyword evidence="1" id="KW-0812">Transmembrane</keyword>
<name>A0A7L9IXF8_9MICO</name>
<evidence type="ECO:0000313" key="2">
    <source>
        <dbReference type="EMBL" id="QOK22081.1"/>
    </source>
</evidence>
<organism evidence="2 3">
    <name type="scientific">Janibacter indicus</name>
    <dbReference type="NCBI Taxonomy" id="857417"/>
    <lineage>
        <taxon>Bacteria</taxon>
        <taxon>Bacillati</taxon>
        <taxon>Actinomycetota</taxon>
        <taxon>Actinomycetes</taxon>
        <taxon>Micrococcales</taxon>
        <taxon>Intrasporangiaceae</taxon>
        <taxon>Janibacter</taxon>
    </lineage>
</organism>
<dbReference type="RefSeq" id="WP_192910701.1">
    <property type="nucleotide sequence ID" value="NZ_CP062789.1"/>
</dbReference>
<proteinExistence type="predicted"/>
<gene>
    <name evidence="2" type="ORF">IGS73_13360</name>
</gene>
<accession>A0A7L9IXF8</accession>